<keyword evidence="4 16" id="KW-0575">Peroxidase</keyword>
<keyword evidence="17" id="KW-1185">Reference proteome</keyword>
<dbReference type="GO" id="GO:0005737">
    <property type="term" value="C:cytoplasm"/>
    <property type="evidence" value="ECO:0007669"/>
    <property type="project" value="TreeGrafter"/>
</dbReference>
<evidence type="ECO:0000256" key="3">
    <source>
        <dbReference type="ARBA" id="ARBA00013017"/>
    </source>
</evidence>
<dbReference type="PROSITE" id="PS51352">
    <property type="entry name" value="THIOREDOXIN_2"/>
    <property type="match status" value="1"/>
</dbReference>
<gene>
    <name evidence="16" type="primary">bcp</name>
    <name evidence="16" type="ORF">AACT_2419</name>
</gene>
<evidence type="ECO:0000256" key="14">
    <source>
        <dbReference type="ARBA" id="ARBA00078138"/>
    </source>
</evidence>
<dbReference type="InterPro" id="IPR050924">
    <property type="entry name" value="Peroxiredoxin_BCP/PrxQ"/>
</dbReference>
<keyword evidence="7" id="KW-1015">Disulfide bond</keyword>
<evidence type="ECO:0000256" key="7">
    <source>
        <dbReference type="ARBA" id="ARBA00023157"/>
    </source>
</evidence>
<dbReference type="GO" id="GO:0034599">
    <property type="term" value="P:cellular response to oxidative stress"/>
    <property type="evidence" value="ECO:0007669"/>
    <property type="project" value="TreeGrafter"/>
</dbReference>
<dbReference type="InterPro" id="IPR000866">
    <property type="entry name" value="AhpC/TSA"/>
</dbReference>
<evidence type="ECO:0000256" key="13">
    <source>
        <dbReference type="ARBA" id="ARBA00072587"/>
    </source>
</evidence>
<dbReference type="KEGG" id="paco:AACT_2419"/>
<dbReference type="AlphaFoldDB" id="A0A6M8EN40"/>
<evidence type="ECO:0000256" key="10">
    <source>
        <dbReference type="ARBA" id="ARBA00038489"/>
    </source>
</evidence>
<dbReference type="GO" id="GO:0008379">
    <property type="term" value="F:thioredoxin peroxidase activity"/>
    <property type="evidence" value="ECO:0007669"/>
    <property type="project" value="TreeGrafter"/>
</dbReference>
<name>A0A6M8EN40_9BACT</name>
<evidence type="ECO:0000256" key="8">
    <source>
        <dbReference type="ARBA" id="ARBA00023284"/>
    </source>
</evidence>
<comment type="similarity">
    <text evidence="10">Belongs to the peroxiredoxin family. BCP/PrxQ subfamily.</text>
</comment>
<dbReference type="EMBL" id="CP042652">
    <property type="protein sequence ID" value="QKE29519.1"/>
    <property type="molecule type" value="Genomic_DNA"/>
</dbReference>
<dbReference type="NCBIfam" id="NF006960">
    <property type="entry name" value="PRK09437.1"/>
    <property type="match status" value="1"/>
</dbReference>
<evidence type="ECO:0000256" key="12">
    <source>
        <dbReference type="ARBA" id="ARBA00049091"/>
    </source>
</evidence>
<dbReference type="PANTHER" id="PTHR42801:SF4">
    <property type="entry name" value="AHPC_TSA FAMILY PROTEIN"/>
    <property type="match status" value="1"/>
</dbReference>
<keyword evidence="6 16" id="KW-0560">Oxidoreductase</keyword>
<evidence type="ECO:0000313" key="16">
    <source>
        <dbReference type="EMBL" id="QKE29519.1"/>
    </source>
</evidence>
<dbReference type="EC" id="1.11.1.24" evidence="3"/>
<dbReference type="InterPro" id="IPR036249">
    <property type="entry name" value="Thioredoxin-like_sf"/>
</dbReference>
<dbReference type="RefSeq" id="WP_172127284.1">
    <property type="nucleotide sequence ID" value="NZ_CP042652.1"/>
</dbReference>
<dbReference type="GO" id="GO:0045454">
    <property type="term" value="P:cell redox homeostasis"/>
    <property type="evidence" value="ECO:0007669"/>
    <property type="project" value="TreeGrafter"/>
</dbReference>
<dbReference type="InterPro" id="IPR013766">
    <property type="entry name" value="Thioredoxin_domain"/>
</dbReference>
<protein>
    <recommendedName>
        <fullName evidence="13">Putative peroxiredoxin bcp</fullName>
        <ecNumber evidence="3">1.11.1.24</ecNumber>
    </recommendedName>
    <alternativeName>
        <fullName evidence="14">Bacterioferritin comigratory protein homolog</fullName>
    </alternativeName>
    <alternativeName>
        <fullName evidence="9">Thioredoxin peroxidase</fullName>
    </alternativeName>
    <alternativeName>
        <fullName evidence="11">Thioredoxin-dependent peroxiredoxin Bcp</fullName>
    </alternativeName>
</protein>
<reference evidence="16 17" key="1">
    <citation type="submission" date="2019-08" db="EMBL/GenBank/DDBJ databases">
        <title>Complete genome sequence of Arcobacter acticola.</title>
        <authorList>
            <person name="Miller W."/>
        </authorList>
    </citation>
    <scope>NUCLEOTIDE SEQUENCE [LARGE SCALE GENOMIC DNA]</scope>
    <source>
        <strain evidence="16 17">KCTC 52212</strain>
    </source>
</reference>
<sequence>MLKIGEIAPSFCAANQDDVEICSRDLQGKWIVLYFYPKDLTPGCTTQACDFTDKHSSFDDLDAVILGVSPDDTTKHRKFIDSKDLTITLLSDTSKKMCEDFGVWQLKKFMGKEFMGVVRTTFIIDPDGKLAAIWPKVSVRKKKSVKGEKIEVLHVDEVKEKLQELQSK</sequence>
<dbReference type="Proteomes" id="UP000503483">
    <property type="component" value="Chromosome"/>
</dbReference>
<evidence type="ECO:0000256" key="4">
    <source>
        <dbReference type="ARBA" id="ARBA00022559"/>
    </source>
</evidence>
<comment type="catalytic activity">
    <reaction evidence="12">
        <text>a hydroperoxide + [thioredoxin]-dithiol = an alcohol + [thioredoxin]-disulfide + H2O</text>
        <dbReference type="Rhea" id="RHEA:62620"/>
        <dbReference type="Rhea" id="RHEA-COMP:10698"/>
        <dbReference type="Rhea" id="RHEA-COMP:10700"/>
        <dbReference type="ChEBI" id="CHEBI:15377"/>
        <dbReference type="ChEBI" id="CHEBI:29950"/>
        <dbReference type="ChEBI" id="CHEBI:30879"/>
        <dbReference type="ChEBI" id="CHEBI:35924"/>
        <dbReference type="ChEBI" id="CHEBI:50058"/>
        <dbReference type="EC" id="1.11.1.24"/>
    </reaction>
</comment>
<evidence type="ECO:0000256" key="1">
    <source>
        <dbReference type="ARBA" id="ARBA00003330"/>
    </source>
</evidence>
<dbReference type="SUPFAM" id="SSF52833">
    <property type="entry name" value="Thioredoxin-like"/>
    <property type="match status" value="1"/>
</dbReference>
<evidence type="ECO:0000256" key="9">
    <source>
        <dbReference type="ARBA" id="ARBA00032824"/>
    </source>
</evidence>
<evidence type="ECO:0000256" key="2">
    <source>
        <dbReference type="ARBA" id="ARBA00011245"/>
    </source>
</evidence>
<evidence type="ECO:0000256" key="11">
    <source>
        <dbReference type="ARBA" id="ARBA00042639"/>
    </source>
</evidence>
<evidence type="ECO:0000259" key="15">
    <source>
        <dbReference type="PROSITE" id="PS51352"/>
    </source>
</evidence>
<dbReference type="CDD" id="cd03017">
    <property type="entry name" value="PRX_BCP"/>
    <property type="match status" value="1"/>
</dbReference>
<keyword evidence="5" id="KW-0049">Antioxidant</keyword>
<proteinExistence type="inferred from homology"/>
<evidence type="ECO:0000313" key="17">
    <source>
        <dbReference type="Proteomes" id="UP000503483"/>
    </source>
</evidence>
<dbReference type="FunFam" id="3.40.30.10:FF:000007">
    <property type="entry name" value="Thioredoxin-dependent thiol peroxidase"/>
    <property type="match status" value="1"/>
</dbReference>
<dbReference type="Pfam" id="PF00578">
    <property type="entry name" value="AhpC-TSA"/>
    <property type="match status" value="1"/>
</dbReference>
<evidence type="ECO:0000256" key="6">
    <source>
        <dbReference type="ARBA" id="ARBA00023002"/>
    </source>
</evidence>
<evidence type="ECO:0000256" key="5">
    <source>
        <dbReference type="ARBA" id="ARBA00022862"/>
    </source>
</evidence>
<dbReference type="Gene3D" id="3.40.30.10">
    <property type="entry name" value="Glutaredoxin"/>
    <property type="match status" value="1"/>
</dbReference>
<feature type="domain" description="Thioredoxin" evidence="15">
    <location>
        <begin position="2"/>
        <end position="167"/>
    </location>
</feature>
<accession>A0A6M8EN40</accession>
<comment type="subunit">
    <text evidence="2">Monomer.</text>
</comment>
<dbReference type="PANTHER" id="PTHR42801">
    <property type="entry name" value="THIOREDOXIN-DEPENDENT PEROXIDE REDUCTASE"/>
    <property type="match status" value="1"/>
</dbReference>
<keyword evidence="8" id="KW-0676">Redox-active center</keyword>
<comment type="function">
    <text evidence="1">Thiol-specific peroxidase that catalyzes the reduction of hydrogen peroxide and organic hydroperoxides to water and alcohols, respectively. Plays a role in cell protection against oxidative stress by detoxifying peroxides and as sensor of hydrogen peroxide-mediated signaling events.</text>
</comment>
<organism evidence="16 17">
    <name type="scientific">Arcobacter acticola</name>
    <dbReference type="NCBI Taxonomy" id="1849015"/>
    <lineage>
        <taxon>Bacteria</taxon>
        <taxon>Pseudomonadati</taxon>
        <taxon>Campylobacterota</taxon>
        <taxon>Epsilonproteobacteria</taxon>
        <taxon>Campylobacterales</taxon>
        <taxon>Arcobacteraceae</taxon>
        <taxon>Arcobacter</taxon>
    </lineage>
</organism>